<feature type="transmembrane region" description="Helical" evidence="11">
    <location>
        <begin position="106"/>
        <end position="123"/>
    </location>
</feature>
<evidence type="ECO:0000256" key="7">
    <source>
        <dbReference type="ARBA" id="ARBA00022989"/>
    </source>
</evidence>
<dbReference type="InterPro" id="IPR032816">
    <property type="entry name" value="VTT_dom"/>
</dbReference>
<dbReference type="InterPro" id="IPR051076">
    <property type="entry name" value="Golgi_membrane_TVP38/TMEM64"/>
</dbReference>
<evidence type="ECO:0000256" key="1">
    <source>
        <dbReference type="ARBA" id="ARBA00002978"/>
    </source>
</evidence>
<dbReference type="AlphaFoldDB" id="A0A5C3MUN7"/>
<dbReference type="PANTHER" id="PTHR47549">
    <property type="entry name" value="GOLGI APPARATUS MEMBRANE PROTEIN TVP38-RELATED"/>
    <property type="match status" value="1"/>
</dbReference>
<comment type="subcellular location">
    <subcellularLocation>
        <location evidence="2">Golgi apparatus membrane</location>
        <topology evidence="2">Multi-pass membrane protein</topology>
    </subcellularLocation>
</comment>
<evidence type="ECO:0000256" key="10">
    <source>
        <dbReference type="SAM" id="MobiDB-lite"/>
    </source>
</evidence>
<protein>
    <recommendedName>
        <fullName evidence="4">Golgi apparatus membrane protein TVP38</fullName>
    </recommendedName>
    <alternativeName>
        <fullName evidence="5">Golgi apparatus membrane protein tvp38</fullName>
    </alternativeName>
</protein>
<feature type="region of interest" description="Disordered" evidence="10">
    <location>
        <begin position="1"/>
        <end position="48"/>
    </location>
</feature>
<comment type="similarity">
    <text evidence="3">Belongs to the TVP38/TMEM64 family.</text>
</comment>
<keyword evidence="9 11" id="KW-0472">Membrane</keyword>
<evidence type="ECO:0000256" key="3">
    <source>
        <dbReference type="ARBA" id="ARBA00008640"/>
    </source>
</evidence>
<dbReference type="OrthoDB" id="166803at2759"/>
<keyword evidence="8" id="KW-0333">Golgi apparatus</keyword>
<feature type="transmembrane region" description="Helical" evidence="11">
    <location>
        <begin position="73"/>
        <end position="94"/>
    </location>
</feature>
<sequence length="363" mass="40273">MPTGYTPVHDGSDLDAYPLPAYPNAMQGRQPDPIDRNRTPSPTPSEREALETNNLINWKKYKDLSYWKEGKHILVLVVIVILSTIFHTQIVNWLQPLARWMHDLPAGFLIPIAIFFVISFPPLFGHEILAVLCGLVWGLGPGFAIVAAGTLVGEWGNYFTFRFCCRARAKKIEKSKIAYAALAKAIRDGGFVFVVIARYSVIPGHLTTALFSTCGIGFLVFTAAAILSLPKQFITVYMGTILEQSQNGSTSSHSKLISALVIVVTTIVTMLAMRYMRPRIAKAKQEIVYTRRKARFVPSRWTCSSPLDLSICSQNRMSPSRNSEDTYVGEPSPKPGSDGFTVTVRPPSPVYHEEHPEAVLNMA</sequence>
<evidence type="ECO:0000256" key="8">
    <source>
        <dbReference type="ARBA" id="ARBA00023034"/>
    </source>
</evidence>
<dbReference type="EMBL" id="ML213518">
    <property type="protein sequence ID" value="TFK48757.1"/>
    <property type="molecule type" value="Genomic_DNA"/>
</dbReference>
<feature type="domain" description="VTT" evidence="12">
    <location>
        <begin position="126"/>
        <end position="240"/>
    </location>
</feature>
<name>A0A5C3MUN7_9AGAM</name>
<evidence type="ECO:0000256" key="2">
    <source>
        <dbReference type="ARBA" id="ARBA00004653"/>
    </source>
</evidence>
<dbReference type="Pfam" id="PF09335">
    <property type="entry name" value="VTT_dom"/>
    <property type="match status" value="1"/>
</dbReference>
<evidence type="ECO:0000313" key="14">
    <source>
        <dbReference type="Proteomes" id="UP000305948"/>
    </source>
</evidence>
<keyword evidence="14" id="KW-1185">Reference proteome</keyword>
<evidence type="ECO:0000256" key="9">
    <source>
        <dbReference type="ARBA" id="ARBA00023136"/>
    </source>
</evidence>
<accession>A0A5C3MUN7</accession>
<dbReference type="PANTHER" id="PTHR47549:SF2">
    <property type="entry name" value="GOLGI APPARATUS MEMBRANE PROTEIN TVP38"/>
    <property type="match status" value="1"/>
</dbReference>
<organism evidence="13 14">
    <name type="scientific">Heliocybe sulcata</name>
    <dbReference type="NCBI Taxonomy" id="5364"/>
    <lineage>
        <taxon>Eukaryota</taxon>
        <taxon>Fungi</taxon>
        <taxon>Dikarya</taxon>
        <taxon>Basidiomycota</taxon>
        <taxon>Agaricomycotina</taxon>
        <taxon>Agaricomycetes</taxon>
        <taxon>Gloeophyllales</taxon>
        <taxon>Gloeophyllaceae</taxon>
        <taxon>Heliocybe</taxon>
    </lineage>
</organism>
<evidence type="ECO:0000256" key="4">
    <source>
        <dbReference type="ARBA" id="ARBA00013533"/>
    </source>
</evidence>
<feature type="transmembrane region" description="Helical" evidence="11">
    <location>
        <begin position="256"/>
        <end position="276"/>
    </location>
</feature>
<dbReference type="GO" id="GO:0000139">
    <property type="term" value="C:Golgi membrane"/>
    <property type="evidence" value="ECO:0007669"/>
    <property type="project" value="UniProtKB-SubCell"/>
</dbReference>
<feature type="region of interest" description="Disordered" evidence="10">
    <location>
        <begin position="314"/>
        <end position="363"/>
    </location>
</feature>
<keyword evidence="7 11" id="KW-1133">Transmembrane helix</keyword>
<dbReference type="STRING" id="5364.A0A5C3MUN7"/>
<reference evidence="13 14" key="1">
    <citation type="journal article" date="2019" name="Nat. Ecol. Evol.">
        <title>Megaphylogeny resolves global patterns of mushroom evolution.</title>
        <authorList>
            <person name="Varga T."/>
            <person name="Krizsan K."/>
            <person name="Foldi C."/>
            <person name="Dima B."/>
            <person name="Sanchez-Garcia M."/>
            <person name="Sanchez-Ramirez S."/>
            <person name="Szollosi G.J."/>
            <person name="Szarkandi J.G."/>
            <person name="Papp V."/>
            <person name="Albert L."/>
            <person name="Andreopoulos W."/>
            <person name="Angelini C."/>
            <person name="Antonin V."/>
            <person name="Barry K.W."/>
            <person name="Bougher N.L."/>
            <person name="Buchanan P."/>
            <person name="Buyck B."/>
            <person name="Bense V."/>
            <person name="Catcheside P."/>
            <person name="Chovatia M."/>
            <person name="Cooper J."/>
            <person name="Damon W."/>
            <person name="Desjardin D."/>
            <person name="Finy P."/>
            <person name="Geml J."/>
            <person name="Haridas S."/>
            <person name="Hughes K."/>
            <person name="Justo A."/>
            <person name="Karasinski D."/>
            <person name="Kautmanova I."/>
            <person name="Kiss B."/>
            <person name="Kocsube S."/>
            <person name="Kotiranta H."/>
            <person name="LaButti K.M."/>
            <person name="Lechner B.E."/>
            <person name="Liimatainen K."/>
            <person name="Lipzen A."/>
            <person name="Lukacs Z."/>
            <person name="Mihaltcheva S."/>
            <person name="Morgado L.N."/>
            <person name="Niskanen T."/>
            <person name="Noordeloos M.E."/>
            <person name="Ohm R.A."/>
            <person name="Ortiz-Santana B."/>
            <person name="Ovrebo C."/>
            <person name="Racz N."/>
            <person name="Riley R."/>
            <person name="Savchenko A."/>
            <person name="Shiryaev A."/>
            <person name="Soop K."/>
            <person name="Spirin V."/>
            <person name="Szebenyi C."/>
            <person name="Tomsovsky M."/>
            <person name="Tulloss R.E."/>
            <person name="Uehling J."/>
            <person name="Grigoriev I.V."/>
            <person name="Vagvolgyi C."/>
            <person name="Papp T."/>
            <person name="Martin F.M."/>
            <person name="Miettinen O."/>
            <person name="Hibbett D.S."/>
            <person name="Nagy L.G."/>
        </authorList>
    </citation>
    <scope>NUCLEOTIDE SEQUENCE [LARGE SCALE GENOMIC DNA]</scope>
    <source>
        <strain evidence="13 14">OMC1185</strain>
    </source>
</reference>
<evidence type="ECO:0000256" key="5">
    <source>
        <dbReference type="ARBA" id="ARBA00020673"/>
    </source>
</evidence>
<gene>
    <name evidence="13" type="ORF">OE88DRAFT_501622</name>
</gene>
<keyword evidence="6 11" id="KW-0812">Transmembrane</keyword>
<dbReference type="Proteomes" id="UP000305948">
    <property type="component" value="Unassembled WGS sequence"/>
</dbReference>
<feature type="transmembrane region" description="Helical" evidence="11">
    <location>
        <begin position="209"/>
        <end position="229"/>
    </location>
</feature>
<comment type="function">
    <text evidence="1">Golgi membrane protein involved in vesicular trafficking and spindle migration.</text>
</comment>
<evidence type="ECO:0000256" key="6">
    <source>
        <dbReference type="ARBA" id="ARBA00022692"/>
    </source>
</evidence>
<feature type="transmembrane region" description="Helical" evidence="11">
    <location>
        <begin position="129"/>
        <end position="156"/>
    </location>
</feature>
<proteinExistence type="inferred from homology"/>
<evidence type="ECO:0000259" key="12">
    <source>
        <dbReference type="Pfam" id="PF09335"/>
    </source>
</evidence>
<evidence type="ECO:0000256" key="11">
    <source>
        <dbReference type="SAM" id="Phobius"/>
    </source>
</evidence>
<evidence type="ECO:0000313" key="13">
    <source>
        <dbReference type="EMBL" id="TFK48757.1"/>
    </source>
</evidence>